<name>A0ABV6QCF9_9FLAO</name>
<feature type="transmembrane region" description="Helical" evidence="1">
    <location>
        <begin position="145"/>
        <end position="162"/>
    </location>
</feature>
<dbReference type="Proteomes" id="UP001589832">
    <property type="component" value="Unassembled WGS sequence"/>
</dbReference>
<sequence>MKISKFKIILIVVVVIQLIMAFQGFDVCDDGFVLTFYQQIFSNPESVEYNFLYWFSGFVGGLWYQLFEEGGILWFRILAIIVNTSSFLLTYKLLKNHINKDFLLFSLVMVLFVNDYGYLTFYHNQLTALLTVVIIYILNKAIIKNSIYQFILAGFILSFTVLSRVPNAVLYILILAIPFAYYLKKQPIVKAIKPVGFFLIGSVLGYLTIYVILLSLGQVEIMKNALLTIVDLGNTEGSSHNFIDIFRAPVYNYISIFIAFLKLILISLVIVLIQYIPVSKKNKLIITMFIASILFFVWFDTGNIYPVYSLCLFGSIFLIIKKRVSFEVKVISFMSFLTLITISLGSAGGINNSGFMAIWVGLPLFFYLINQKLILTKKAENLNTSAYLWCIIISFLALKAYNIPQQTYFDLGSRLDKKFAIKSDKAKGIYTTEKRAKIINELLVNLEKYVEPNDYLMAYDKIPMVHFLTETKPYMYNPWVWIYDYNSFEKKLNKAENEINEMPIVVQQKFETIYKFSEPIDDYMSTKKENSDFHSNERNALMNGFLERNNYEVVWSNDYFNIYASKK</sequence>
<feature type="transmembrane region" description="Helical" evidence="1">
    <location>
        <begin position="250"/>
        <end position="272"/>
    </location>
</feature>
<accession>A0ABV6QCF9</accession>
<keyword evidence="1" id="KW-0472">Membrane</keyword>
<reference evidence="2 3" key="1">
    <citation type="submission" date="2024-09" db="EMBL/GenBank/DDBJ databases">
        <authorList>
            <person name="Sun Q."/>
            <person name="Mori K."/>
        </authorList>
    </citation>
    <scope>NUCLEOTIDE SEQUENCE [LARGE SCALE GENOMIC DNA]</scope>
    <source>
        <strain evidence="2 3">NCAIM B.02481</strain>
    </source>
</reference>
<protein>
    <recommendedName>
        <fullName evidence="4">Glycosyltransferase RgtA/B/C/D-like domain-containing protein</fullName>
    </recommendedName>
</protein>
<evidence type="ECO:0008006" key="4">
    <source>
        <dbReference type="Google" id="ProtNLM"/>
    </source>
</evidence>
<dbReference type="RefSeq" id="WP_386065465.1">
    <property type="nucleotide sequence ID" value="NZ_JBHLTQ010000019.1"/>
</dbReference>
<feature type="transmembrane region" description="Helical" evidence="1">
    <location>
        <begin position="328"/>
        <end position="347"/>
    </location>
</feature>
<feature type="transmembrane region" description="Helical" evidence="1">
    <location>
        <begin position="116"/>
        <end position="138"/>
    </location>
</feature>
<feature type="transmembrane region" description="Helical" evidence="1">
    <location>
        <begin position="195"/>
        <end position="216"/>
    </location>
</feature>
<evidence type="ECO:0000313" key="3">
    <source>
        <dbReference type="Proteomes" id="UP001589832"/>
    </source>
</evidence>
<organism evidence="2 3">
    <name type="scientific">Winogradskyella pulchriflava</name>
    <dbReference type="NCBI Taxonomy" id="1110688"/>
    <lineage>
        <taxon>Bacteria</taxon>
        <taxon>Pseudomonadati</taxon>
        <taxon>Bacteroidota</taxon>
        <taxon>Flavobacteriia</taxon>
        <taxon>Flavobacteriales</taxon>
        <taxon>Flavobacteriaceae</taxon>
        <taxon>Winogradskyella</taxon>
    </lineage>
</organism>
<feature type="transmembrane region" description="Helical" evidence="1">
    <location>
        <begin position="74"/>
        <end position="94"/>
    </location>
</feature>
<dbReference type="EMBL" id="JBHLTQ010000019">
    <property type="protein sequence ID" value="MFC0605976.1"/>
    <property type="molecule type" value="Genomic_DNA"/>
</dbReference>
<keyword evidence="1" id="KW-1133">Transmembrane helix</keyword>
<feature type="transmembrane region" description="Helical" evidence="1">
    <location>
        <begin position="353"/>
        <end position="370"/>
    </location>
</feature>
<keyword evidence="1" id="KW-0812">Transmembrane</keyword>
<keyword evidence="3" id="KW-1185">Reference proteome</keyword>
<proteinExistence type="predicted"/>
<evidence type="ECO:0000313" key="2">
    <source>
        <dbReference type="EMBL" id="MFC0605976.1"/>
    </source>
</evidence>
<evidence type="ECO:0000256" key="1">
    <source>
        <dbReference type="SAM" id="Phobius"/>
    </source>
</evidence>
<gene>
    <name evidence="2" type="ORF">ACFFGA_15570</name>
</gene>
<feature type="transmembrane region" description="Helical" evidence="1">
    <location>
        <begin position="284"/>
        <end position="299"/>
    </location>
</feature>
<feature type="transmembrane region" description="Helical" evidence="1">
    <location>
        <begin position="382"/>
        <end position="401"/>
    </location>
</feature>
<comment type="caution">
    <text evidence="2">The sequence shown here is derived from an EMBL/GenBank/DDBJ whole genome shotgun (WGS) entry which is preliminary data.</text>
</comment>